<dbReference type="PANTHER" id="PTHR10430:SF16">
    <property type="entry name" value="PEROXIREDOXIN-5, MITOCHONDRIAL"/>
    <property type="match status" value="1"/>
</dbReference>
<evidence type="ECO:0000259" key="4">
    <source>
        <dbReference type="PROSITE" id="PS51352"/>
    </source>
</evidence>
<dbReference type="Gene3D" id="3.40.30.10">
    <property type="entry name" value="Glutaredoxin"/>
    <property type="match status" value="1"/>
</dbReference>
<feature type="domain" description="Thioredoxin" evidence="4">
    <location>
        <begin position="7"/>
        <end position="164"/>
    </location>
</feature>
<dbReference type="PROSITE" id="PS51352">
    <property type="entry name" value="THIOREDOXIN_2"/>
    <property type="match status" value="1"/>
</dbReference>
<keyword evidence="3" id="KW-0049">Antioxidant</keyword>
<dbReference type="InterPro" id="IPR037944">
    <property type="entry name" value="PRX5-like"/>
</dbReference>
<evidence type="ECO:0000256" key="1">
    <source>
        <dbReference type="ARBA" id="ARBA00022559"/>
    </source>
</evidence>
<comment type="similarity">
    <text evidence="3">Belongs to the peroxiredoxin family. Prx5 subfamily.</text>
</comment>
<dbReference type="EMBL" id="BSPC01000063">
    <property type="protein sequence ID" value="GLS22491.1"/>
    <property type="molecule type" value="Genomic_DNA"/>
</dbReference>
<dbReference type="Pfam" id="PF08534">
    <property type="entry name" value="Redoxin"/>
    <property type="match status" value="1"/>
</dbReference>
<accession>A0ABQ6CW76</accession>
<dbReference type="CDD" id="cd03013">
    <property type="entry name" value="PRX5_like"/>
    <property type="match status" value="1"/>
</dbReference>
<evidence type="ECO:0000256" key="3">
    <source>
        <dbReference type="RuleBase" id="RU366011"/>
    </source>
</evidence>
<dbReference type="SUPFAM" id="SSF52833">
    <property type="entry name" value="Thioredoxin-like"/>
    <property type="match status" value="1"/>
</dbReference>
<gene>
    <name evidence="5" type="ORF">GCM10007874_55090</name>
</gene>
<proteinExistence type="inferred from homology"/>
<dbReference type="InterPro" id="IPR013766">
    <property type="entry name" value="Thioredoxin_domain"/>
</dbReference>
<dbReference type="EC" id="1.11.1.27" evidence="3"/>
<evidence type="ECO:0000313" key="5">
    <source>
        <dbReference type="EMBL" id="GLS22491.1"/>
    </source>
</evidence>
<keyword evidence="2 3" id="KW-0560">Oxidoreductase</keyword>
<comment type="caution">
    <text evidence="5">The sequence shown here is derived from an EMBL/GenBank/DDBJ whole genome shotgun (WGS) entry which is preliminary data.</text>
</comment>
<dbReference type="PANTHER" id="PTHR10430">
    <property type="entry name" value="PEROXIREDOXIN"/>
    <property type="match status" value="1"/>
</dbReference>
<organism evidence="5 6">
    <name type="scientific">Labrys miyagiensis</name>
    <dbReference type="NCBI Taxonomy" id="346912"/>
    <lineage>
        <taxon>Bacteria</taxon>
        <taxon>Pseudomonadati</taxon>
        <taxon>Pseudomonadota</taxon>
        <taxon>Alphaproteobacteria</taxon>
        <taxon>Hyphomicrobiales</taxon>
        <taxon>Xanthobacteraceae</taxon>
        <taxon>Labrys</taxon>
    </lineage>
</organism>
<reference evidence="6" key="1">
    <citation type="journal article" date="2019" name="Int. J. Syst. Evol. Microbiol.">
        <title>The Global Catalogue of Microorganisms (GCM) 10K type strain sequencing project: providing services to taxonomists for standard genome sequencing and annotation.</title>
        <authorList>
            <consortium name="The Broad Institute Genomics Platform"/>
            <consortium name="The Broad Institute Genome Sequencing Center for Infectious Disease"/>
            <person name="Wu L."/>
            <person name="Ma J."/>
        </authorList>
    </citation>
    <scope>NUCLEOTIDE SEQUENCE [LARGE SCALE GENOMIC DNA]</scope>
    <source>
        <strain evidence="6">NBRC 101365</strain>
    </source>
</reference>
<evidence type="ECO:0000313" key="6">
    <source>
        <dbReference type="Proteomes" id="UP001156882"/>
    </source>
</evidence>
<comment type="catalytic activity">
    <reaction evidence="3">
        <text>a hydroperoxide + 2 glutathione = an alcohol + glutathione disulfide + H2O</text>
        <dbReference type="Rhea" id="RHEA:62632"/>
        <dbReference type="ChEBI" id="CHEBI:15377"/>
        <dbReference type="ChEBI" id="CHEBI:30879"/>
        <dbReference type="ChEBI" id="CHEBI:35924"/>
        <dbReference type="ChEBI" id="CHEBI:57925"/>
        <dbReference type="ChEBI" id="CHEBI:58297"/>
        <dbReference type="EC" id="1.11.1.27"/>
    </reaction>
</comment>
<name>A0ABQ6CW76_9HYPH</name>
<dbReference type="InterPro" id="IPR036249">
    <property type="entry name" value="Thioredoxin-like_sf"/>
</dbReference>
<comment type="function">
    <text evidence="3">Thiol-specific peroxidase that catalyzes the reduction of hydrogen peroxide and organic hydroperoxides to water and alcohols, respectively. Plays a role in cell protection against oxidative stress by detoxifying peroxides.</text>
</comment>
<dbReference type="Proteomes" id="UP001156882">
    <property type="component" value="Unassembled WGS sequence"/>
</dbReference>
<sequence>METHVTIKPGDKLPEVTFRVVTQDQPAPRSTSDIFGGKKVVLFAVPGAFTPTCHRNHLPGYLEHYDAFKAKGVDTVAVTAVNDVFVMDAWAKATGGLGKIEFLADGSGDFAKATGMELDRVAAGLGVRSQRYAMLVDDGVVKVLNLDDGGKLDISGADTILQAL</sequence>
<keyword evidence="6" id="KW-1185">Reference proteome</keyword>
<dbReference type="InterPro" id="IPR013740">
    <property type="entry name" value="Redoxin"/>
</dbReference>
<protein>
    <recommendedName>
        <fullName evidence="3">Glutathione-dependent peroxiredoxin</fullName>
        <ecNumber evidence="3">1.11.1.27</ecNumber>
    </recommendedName>
</protein>
<evidence type="ECO:0000256" key="2">
    <source>
        <dbReference type="ARBA" id="ARBA00023002"/>
    </source>
</evidence>
<keyword evidence="1 3" id="KW-0575">Peroxidase</keyword>
<keyword evidence="3" id="KW-0676">Redox-active center</keyword>